<keyword evidence="2" id="KW-0106">Calcium</keyword>
<dbReference type="Pfam" id="PF00168">
    <property type="entry name" value="C2"/>
    <property type="match status" value="1"/>
</dbReference>
<dbReference type="GO" id="GO:0046872">
    <property type="term" value="F:metal ion binding"/>
    <property type="evidence" value="ECO:0007669"/>
    <property type="project" value="UniProtKB-KW"/>
</dbReference>
<evidence type="ECO:0000313" key="5">
    <source>
        <dbReference type="Proteomes" id="UP000734854"/>
    </source>
</evidence>
<keyword evidence="1" id="KW-0479">Metal-binding</keyword>
<evidence type="ECO:0000259" key="3">
    <source>
        <dbReference type="PROSITE" id="PS50004"/>
    </source>
</evidence>
<evidence type="ECO:0000256" key="2">
    <source>
        <dbReference type="ARBA" id="ARBA00022837"/>
    </source>
</evidence>
<evidence type="ECO:0000256" key="1">
    <source>
        <dbReference type="ARBA" id="ARBA00022723"/>
    </source>
</evidence>
<feature type="domain" description="C2" evidence="3">
    <location>
        <begin position="1"/>
        <end position="113"/>
    </location>
</feature>
<keyword evidence="5" id="KW-1185">Reference proteome</keyword>
<dbReference type="PANTHER" id="PTHR46502">
    <property type="entry name" value="C2 DOMAIN-CONTAINING"/>
    <property type="match status" value="1"/>
</dbReference>
<dbReference type="PROSITE" id="PS50004">
    <property type="entry name" value="C2"/>
    <property type="match status" value="1"/>
</dbReference>
<dbReference type="Proteomes" id="UP000734854">
    <property type="component" value="Unassembled WGS sequence"/>
</dbReference>
<evidence type="ECO:0000313" key="4">
    <source>
        <dbReference type="EMBL" id="KAG6475721.1"/>
    </source>
</evidence>
<dbReference type="CDD" id="cd04049">
    <property type="entry name" value="C2_putative_Elicitor-responsive_gene"/>
    <property type="match status" value="1"/>
</dbReference>
<dbReference type="PANTHER" id="PTHR46502:SF15">
    <property type="entry name" value="16 KDA PHLOEM PROTEIN 1"/>
    <property type="match status" value="1"/>
</dbReference>
<sequence length="162" mass="18102">MGKGVLELQLVDAKGLQNTDLIGKVDPYVVIQYRGQEHKSKIARGQGSNPTWNETFRFLVRSPAAAAADHQNQQHKVTLRVMDHDTFTADDFLGEATIYVGDVIARGVEEGAAELQTTKYRVVLADRRYGGEIRASVTFTNKETEEEETGEEFGGWKHSFRS</sequence>
<dbReference type="SMART" id="SM00239">
    <property type="entry name" value="C2"/>
    <property type="match status" value="1"/>
</dbReference>
<dbReference type="EMBL" id="JACMSC010000018">
    <property type="protein sequence ID" value="KAG6475721.1"/>
    <property type="molecule type" value="Genomic_DNA"/>
</dbReference>
<accession>A0A8J5EWJ3</accession>
<comment type="caution">
    <text evidence="4">The sequence shown here is derived from an EMBL/GenBank/DDBJ whole genome shotgun (WGS) entry which is preliminary data.</text>
</comment>
<name>A0A8J5EWJ3_ZINOF</name>
<organism evidence="4 5">
    <name type="scientific">Zingiber officinale</name>
    <name type="common">Ginger</name>
    <name type="synonym">Amomum zingiber</name>
    <dbReference type="NCBI Taxonomy" id="94328"/>
    <lineage>
        <taxon>Eukaryota</taxon>
        <taxon>Viridiplantae</taxon>
        <taxon>Streptophyta</taxon>
        <taxon>Embryophyta</taxon>
        <taxon>Tracheophyta</taxon>
        <taxon>Spermatophyta</taxon>
        <taxon>Magnoliopsida</taxon>
        <taxon>Liliopsida</taxon>
        <taxon>Zingiberales</taxon>
        <taxon>Zingiberaceae</taxon>
        <taxon>Zingiber</taxon>
    </lineage>
</organism>
<reference evidence="4 5" key="1">
    <citation type="submission" date="2020-08" db="EMBL/GenBank/DDBJ databases">
        <title>Plant Genome Project.</title>
        <authorList>
            <person name="Zhang R.-G."/>
        </authorList>
    </citation>
    <scope>NUCLEOTIDE SEQUENCE [LARGE SCALE GENOMIC DNA]</scope>
    <source>
        <tissue evidence="4">Rhizome</tissue>
    </source>
</reference>
<proteinExistence type="predicted"/>
<dbReference type="AlphaFoldDB" id="A0A8J5EWJ3"/>
<gene>
    <name evidence="4" type="ORF">ZIOFF_064950</name>
</gene>
<protein>
    <recommendedName>
        <fullName evidence="3">C2 domain-containing protein</fullName>
    </recommendedName>
</protein>
<dbReference type="InterPro" id="IPR000008">
    <property type="entry name" value="C2_dom"/>
</dbReference>